<dbReference type="InterPro" id="IPR014777">
    <property type="entry name" value="4pyrrole_Mease_sub1"/>
</dbReference>
<dbReference type="InterPro" id="IPR006366">
    <property type="entry name" value="CobA/CysG_C"/>
</dbReference>
<evidence type="ECO:0000256" key="1">
    <source>
        <dbReference type="ARBA" id="ARBA00012162"/>
    </source>
</evidence>
<proteinExistence type="inferred from homology"/>
<evidence type="ECO:0000313" key="9">
    <source>
        <dbReference type="EMBL" id="TYO94992.1"/>
    </source>
</evidence>
<keyword evidence="10" id="KW-1185">Reference proteome</keyword>
<dbReference type="SUPFAM" id="SSF53790">
    <property type="entry name" value="Tetrapyrrole methylase"/>
    <property type="match status" value="1"/>
</dbReference>
<evidence type="ECO:0000256" key="6">
    <source>
        <dbReference type="RuleBase" id="RU003960"/>
    </source>
</evidence>
<dbReference type="PANTHER" id="PTHR45790">
    <property type="entry name" value="SIROHEME SYNTHASE-RELATED"/>
    <property type="match status" value="1"/>
</dbReference>
<dbReference type="InterPro" id="IPR050161">
    <property type="entry name" value="Siro_Cobalamin_biosynth"/>
</dbReference>
<dbReference type="GO" id="GO:0019354">
    <property type="term" value="P:siroheme biosynthetic process"/>
    <property type="evidence" value="ECO:0007669"/>
    <property type="project" value="InterPro"/>
</dbReference>
<dbReference type="AlphaFoldDB" id="A0A5S4ZQ19"/>
<evidence type="ECO:0000256" key="2">
    <source>
        <dbReference type="ARBA" id="ARBA00022603"/>
    </source>
</evidence>
<keyword evidence="4" id="KW-0949">S-adenosyl-L-methionine</keyword>
<evidence type="ECO:0000256" key="4">
    <source>
        <dbReference type="ARBA" id="ARBA00022691"/>
    </source>
</evidence>
<dbReference type="EMBL" id="VNHM01000010">
    <property type="protein sequence ID" value="TYO94992.1"/>
    <property type="molecule type" value="Genomic_DNA"/>
</dbReference>
<dbReference type="GO" id="GO:0032259">
    <property type="term" value="P:methylation"/>
    <property type="evidence" value="ECO:0007669"/>
    <property type="project" value="UniProtKB-KW"/>
</dbReference>
<comment type="caution">
    <text evidence="9">The sequence shown here is derived from an EMBL/GenBank/DDBJ whole genome shotgun (WGS) entry which is preliminary data.</text>
</comment>
<dbReference type="CDD" id="cd11642">
    <property type="entry name" value="SUMT"/>
    <property type="match status" value="1"/>
</dbReference>
<dbReference type="Proteomes" id="UP000323166">
    <property type="component" value="Unassembled WGS sequence"/>
</dbReference>
<feature type="domain" description="Tetrapyrrole biosynthesis uroporphyrinogen III synthase" evidence="8">
    <location>
        <begin position="269"/>
        <end position="500"/>
    </location>
</feature>
<feature type="domain" description="Tetrapyrrole methylase" evidence="7">
    <location>
        <begin position="7"/>
        <end position="218"/>
    </location>
</feature>
<protein>
    <recommendedName>
        <fullName evidence="1">uroporphyrinogen-III C-methyltransferase</fullName>
        <ecNumber evidence="1">2.1.1.107</ecNumber>
    </recommendedName>
</protein>
<sequence>MTNKKGTVYLIGAGPGDPGLLTLKGLECIKQADVIVYDRLAGPRLLEQRRSDAECIFVGKQPDRHILTQGEINQLLVEKAMQGLTVARLKGGDPFVFGRGGEEAEELARHGIPFEIIPGVTSAIAVPAYAGIPVTHRDFTSTLAIITGNEDPTKETSNIEWSKIATGVGTLIFLMGMGNLPGIVDKLLQHGRAPQTPVALIRWGTRPEQKTLVGCLDNISRLAREHDFKNPAIIIVGEVVRLRDKLSWFENKPLFGKRVLVTRSREQASELSRAIERLGGEPVEFPTIAIAAPEDNAPLENALANLSRYQWIIFTSVNGVKYFFNTLQQLNGDVRDLKGINICAIGPQTGKALRKMALKVDYIPTEYRAEAIVEGLKGKLSAGDRVLLPRADIARKVLPEALSRMGVQVDEVTAYRTVVGTGNAGDIKDMLVNGSIDLITFTSSSTVRNFINLLGEANPGEFVNNARIACIGPITATTARDLGLPVHIEAKEYTISGLLQAILDSIKSGK</sequence>
<dbReference type="Gene3D" id="3.40.50.10090">
    <property type="match status" value="2"/>
</dbReference>
<dbReference type="GO" id="GO:0004852">
    <property type="term" value="F:uroporphyrinogen-III synthase activity"/>
    <property type="evidence" value="ECO:0007669"/>
    <property type="project" value="InterPro"/>
</dbReference>
<dbReference type="InterPro" id="IPR003754">
    <property type="entry name" value="4pyrrol_synth_uPrphyn_synth"/>
</dbReference>
<evidence type="ECO:0000259" key="8">
    <source>
        <dbReference type="Pfam" id="PF02602"/>
    </source>
</evidence>
<dbReference type="CDD" id="cd06578">
    <property type="entry name" value="HemD"/>
    <property type="match status" value="1"/>
</dbReference>
<dbReference type="EC" id="2.1.1.107" evidence="1"/>
<dbReference type="FunFam" id="3.40.1010.10:FF:000001">
    <property type="entry name" value="Siroheme synthase"/>
    <property type="match status" value="1"/>
</dbReference>
<dbReference type="RefSeq" id="WP_166512011.1">
    <property type="nucleotide sequence ID" value="NZ_VNHM01000010.1"/>
</dbReference>
<dbReference type="SUPFAM" id="SSF69618">
    <property type="entry name" value="HemD-like"/>
    <property type="match status" value="1"/>
</dbReference>
<dbReference type="Pfam" id="PF02602">
    <property type="entry name" value="HEM4"/>
    <property type="match status" value="1"/>
</dbReference>
<reference evidence="9 10" key="1">
    <citation type="submission" date="2019-07" db="EMBL/GenBank/DDBJ databases">
        <title>Genomic Encyclopedia of Type Strains, Phase I: the one thousand microbial genomes (KMG-I) project.</title>
        <authorList>
            <person name="Kyrpides N."/>
        </authorList>
    </citation>
    <scope>NUCLEOTIDE SEQUENCE [LARGE SCALE GENOMIC DNA]</scope>
    <source>
        <strain evidence="9 10">DSM 6562</strain>
    </source>
</reference>
<dbReference type="Gene3D" id="3.40.1010.10">
    <property type="entry name" value="Cobalt-precorrin-4 Transmethylase, Domain 1"/>
    <property type="match status" value="1"/>
</dbReference>
<evidence type="ECO:0000256" key="5">
    <source>
        <dbReference type="ARBA" id="ARBA00023244"/>
    </source>
</evidence>
<evidence type="ECO:0000256" key="3">
    <source>
        <dbReference type="ARBA" id="ARBA00022679"/>
    </source>
</evidence>
<dbReference type="InterPro" id="IPR036108">
    <property type="entry name" value="4pyrrol_syn_uPrphyn_synt_sf"/>
</dbReference>
<name>A0A5S4ZQ19_9FIRM</name>
<dbReference type="GO" id="GO:0004851">
    <property type="term" value="F:uroporphyrin-III C-methyltransferase activity"/>
    <property type="evidence" value="ECO:0007669"/>
    <property type="project" value="UniProtKB-EC"/>
</dbReference>
<dbReference type="PROSITE" id="PS00840">
    <property type="entry name" value="SUMT_2"/>
    <property type="match status" value="1"/>
</dbReference>
<dbReference type="Pfam" id="PF00590">
    <property type="entry name" value="TP_methylase"/>
    <property type="match status" value="1"/>
</dbReference>
<gene>
    <name evidence="9" type="ORF">LX24_02009</name>
</gene>
<dbReference type="NCBIfam" id="NF004790">
    <property type="entry name" value="PRK06136.1"/>
    <property type="match status" value="1"/>
</dbReference>
<dbReference type="FunFam" id="3.40.50.10090:FF:000001">
    <property type="entry name" value="Bifunctional uroporphyrinogen-III C-methyltransferase/uroporphyrinogen-III synthase"/>
    <property type="match status" value="1"/>
</dbReference>
<keyword evidence="3 6" id="KW-0808">Transferase</keyword>
<dbReference type="FunFam" id="3.30.950.10:FF:000001">
    <property type="entry name" value="Siroheme synthase"/>
    <property type="match status" value="1"/>
</dbReference>
<dbReference type="InterPro" id="IPR014776">
    <property type="entry name" value="4pyrrole_Mease_sub2"/>
</dbReference>
<keyword evidence="5" id="KW-0627">Porphyrin biosynthesis</keyword>
<dbReference type="InterPro" id="IPR003043">
    <property type="entry name" value="Uropor_MeTrfase_CS"/>
</dbReference>
<evidence type="ECO:0000259" key="7">
    <source>
        <dbReference type="Pfam" id="PF00590"/>
    </source>
</evidence>
<dbReference type="Gene3D" id="3.30.950.10">
    <property type="entry name" value="Methyltransferase, Cobalt-precorrin-4 Transmethylase, Domain 2"/>
    <property type="match status" value="1"/>
</dbReference>
<dbReference type="NCBIfam" id="TIGR01469">
    <property type="entry name" value="cobA_cysG_Cterm"/>
    <property type="match status" value="1"/>
</dbReference>
<dbReference type="InterPro" id="IPR035996">
    <property type="entry name" value="4pyrrol_Methylase_sf"/>
</dbReference>
<evidence type="ECO:0000313" key="10">
    <source>
        <dbReference type="Proteomes" id="UP000323166"/>
    </source>
</evidence>
<keyword evidence="2 6" id="KW-0489">Methyltransferase</keyword>
<dbReference type="PROSITE" id="PS00839">
    <property type="entry name" value="SUMT_1"/>
    <property type="match status" value="1"/>
</dbReference>
<dbReference type="PANTHER" id="PTHR45790:SF3">
    <property type="entry name" value="S-ADENOSYL-L-METHIONINE-DEPENDENT UROPORPHYRINOGEN III METHYLTRANSFERASE, CHLOROPLASTIC"/>
    <property type="match status" value="1"/>
</dbReference>
<accession>A0A5S4ZQ19</accession>
<comment type="similarity">
    <text evidence="6">Belongs to the precorrin methyltransferase family.</text>
</comment>
<organism evidence="9 10">
    <name type="scientific">Desulfallas thermosapovorans DSM 6562</name>
    <dbReference type="NCBI Taxonomy" id="1121431"/>
    <lineage>
        <taxon>Bacteria</taxon>
        <taxon>Bacillati</taxon>
        <taxon>Bacillota</taxon>
        <taxon>Clostridia</taxon>
        <taxon>Eubacteriales</taxon>
        <taxon>Desulfallaceae</taxon>
        <taxon>Desulfallas</taxon>
    </lineage>
</organism>
<dbReference type="InterPro" id="IPR000878">
    <property type="entry name" value="4pyrrol_Mease"/>
</dbReference>